<feature type="domain" description="Histidine kinase" evidence="5">
    <location>
        <begin position="326"/>
        <end position="550"/>
    </location>
</feature>
<evidence type="ECO:0000256" key="4">
    <source>
        <dbReference type="PROSITE-ProRule" id="PRU00169"/>
    </source>
</evidence>
<dbReference type="PROSITE" id="PS50110">
    <property type="entry name" value="RESPONSE_REGULATORY"/>
    <property type="match status" value="1"/>
</dbReference>
<evidence type="ECO:0000256" key="1">
    <source>
        <dbReference type="ARBA" id="ARBA00000085"/>
    </source>
</evidence>
<dbReference type="InterPro" id="IPR000014">
    <property type="entry name" value="PAS"/>
</dbReference>
<dbReference type="InterPro" id="IPR003661">
    <property type="entry name" value="HisK_dim/P_dom"/>
</dbReference>
<evidence type="ECO:0000259" key="6">
    <source>
        <dbReference type="PROSITE" id="PS50110"/>
    </source>
</evidence>
<keyword evidence="8" id="KW-0418">Kinase</keyword>
<organism evidence="8 9">
    <name type="scientific">Pseudomonas parafulva</name>
    <dbReference type="NCBI Taxonomy" id="157782"/>
    <lineage>
        <taxon>Bacteria</taxon>
        <taxon>Pseudomonadati</taxon>
        <taxon>Pseudomonadota</taxon>
        <taxon>Gammaproteobacteria</taxon>
        <taxon>Pseudomonadales</taxon>
        <taxon>Pseudomonadaceae</taxon>
        <taxon>Pseudomonas</taxon>
    </lineage>
</organism>
<dbReference type="InterPro" id="IPR011006">
    <property type="entry name" value="CheY-like_superfamily"/>
</dbReference>
<dbReference type="SMART" id="SM00387">
    <property type="entry name" value="HATPase_c"/>
    <property type="match status" value="1"/>
</dbReference>
<sequence length="689" mass="76114">MTLVGKKGTRAPTASVARELSKRALSGDLKEQVMRFDWSQTALGALPHWPACLRIAVDTMCHSPFPCAVVWGNQLTVIPNDAYVALKGAAGTLGARFDTLWHDQWESLGPYVFDALAGRSSFIEEAPVRVGYCDHAEGPWCALGYTPLNDELGEVAGFVHTVIETSANKGGREHWRSLAKSLERQIASHVSELERLWQLSSDAMMTVTPDLKLHNVNPTWLSLLGWELEQVQHLPILSLVHPADLAQVQLAIESLLHRNDTHPIETRLRHREGHYHWFSWSARVGARLVTIVGRDITGAREDAMRQSRMLMRNTERMEAVGQLAGGMGNEMNNLLAGIGGGLELLQLRLQEGRLERVEEYVKLSRDSVLRAMELTQRLLAFSRDRPSAPRPLHLNRQLRLSEPLLLSALGPEMHIDWQLDVASWVVSLDVAALENALLCLCANAREACLGKGTVTVRSVNERLSVPFPDETGLPAGDYVAVHVADEGHGMPASDVARAFEPFFTSKPPGRGAGLGLSMVYGFVRQSGGYAWIESAVGEGTKVSMLFPRCFEAVHEAPVGRKSPGRVGSGERVLLVDDELNLRTVMREYLLESGFDVTDAADANSALQRFRQDEPFDLVVTDIGLPGSFSGRQVARAMRMLKPEQKILFITGYALQEIESDSIQQPGTALLRKPFQLAQLVEQVLEMIDN</sequence>
<dbReference type="InterPro" id="IPR005467">
    <property type="entry name" value="His_kinase_dom"/>
</dbReference>
<dbReference type="Gene3D" id="3.30.450.20">
    <property type="entry name" value="PAS domain"/>
    <property type="match status" value="2"/>
</dbReference>
<dbReference type="PANTHER" id="PTHR43065">
    <property type="entry name" value="SENSOR HISTIDINE KINASE"/>
    <property type="match status" value="1"/>
</dbReference>
<feature type="domain" description="PAS" evidence="7">
    <location>
        <begin position="189"/>
        <end position="259"/>
    </location>
</feature>
<dbReference type="SMART" id="SM00091">
    <property type="entry name" value="PAS"/>
    <property type="match status" value="1"/>
</dbReference>
<dbReference type="Gene3D" id="3.40.50.2300">
    <property type="match status" value="1"/>
</dbReference>
<dbReference type="SMART" id="SM00448">
    <property type="entry name" value="REC"/>
    <property type="match status" value="1"/>
</dbReference>
<dbReference type="Pfam" id="PF02518">
    <property type="entry name" value="HATPase_c"/>
    <property type="match status" value="1"/>
</dbReference>
<protein>
    <recommendedName>
        <fullName evidence="2">histidine kinase</fullName>
        <ecNumber evidence="2">2.7.13.3</ecNumber>
    </recommendedName>
</protein>
<reference evidence="8 9" key="1">
    <citation type="submission" date="2017-02" db="EMBL/GenBank/DDBJ databases">
        <authorList>
            <person name="Guo L."/>
        </authorList>
    </citation>
    <scope>NUCLEOTIDE SEQUENCE [LARGE SCALE GENOMIC DNA]</scope>
    <source>
        <strain evidence="8 9">PRS09-11288</strain>
    </source>
</reference>
<dbReference type="Pfam" id="PF08447">
    <property type="entry name" value="PAS_3"/>
    <property type="match status" value="1"/>
</dbReference>
<evidence type="ECO:0000313" key="9">
    <source>
        <dbReference type="Proteomes" id="UP000191010"/>
    </source>
</evidence>
<name>A0ABN4Y0Z1_9PSED</name>
<evidence type="ECO:0000256" key="3">
    <source>
        <dbReference type="ARBA" id="ARBA00022553"/>
    </source>
</evidence>
<dbReference type="PROSITE" id="PS50109">
    <property type="entry name" value="HIS_KIN"/>
    <property type="match status" value="1"/>
</dbReference>
<evidence type="ECO:0000256" key="2">
    <source>
        <dbReference type="ARBA" id="ARBA00012438"/>
    </source>
</evidence>
<comment type="catalytic activity">
    <reaction evidence="1">
        <text>ATP + protein L-histidine = ADP + protein N-phospho-L-histidine.</text>
        <dbReference type="EC" id="2.7.13.3"/>
    </reaction>
</comment>
<gene>
    <name evidence="8" type="ORF">B2J77_10665</name>
</gene>
<evidence type="ECO:0000313" key="8">
    <source>
        <dbReference type="EMBL" id="AQW68640.1"/>
    </source>
</evidence>
<dbReference type="InterPro" id="IPR013655">
    <property type="entry name" value="PAS_fold_3"/>
</dbReference>
<dbReference type="SMART" id="SM00388">
    <property type="entry name" value="HisKA"/>
    <property type="match status" value="1"/>
</dbReference>
<dbReference type="EC" id="2.7.13.3" evidence="2"/>
<keyword evidence="8" id="KW-0808">Transferase</keyword>
<dbReference type="InterPro" id="IPR036890">
    <property type="entry name" value="HATPase_C_sf"/>
</dbReference>
<dbReference type="CDD" id="cd00130">
    <property type="entry name" value="PAS"/>
    <property type="match status" value="1"/>
</dbReference>
<keyword evidence="9" id="KW-1185">Reference proteome</keyword>
<dbReference type="InterPro" id="IPR035965">
    <property type="entry name" value="PAS-like_dom_sf"/>
</dbReference>
<dbReference type="GO" id="GO:0016301">
    <property type="term" value="F:kinase activity"/>
    <property type="evidence" value="ECO:0007669"/>
    <property type="project" value="UniProtKB-KW"/>
</dbReference>
<dbReference type="Pfam" id="PF00072">
    <property type="entry name" value="Response_reg"/>
    <property type="match status" value="1"/>
</dbReference>
<dbReference type="PROSITE" id="PS50112">
    <property type="entry name" value="PAS"/>
    <property type="match status" value="1"/>
</dbReference>
<keyword evidence="3 4" id="KW-0597">Phosphoprotein</keyword>
<feature type="modified residue" description="4-aspartylphosphate" evidence="4">
    <location>
        <position position="621"/>
    </location>
</feature>
<dbReference type="InterPro" id="IPR004358">
    <property type="entry name" value="Sig_transdc_His_kin-like_C"/>
</dbReference>
<dbReference type="InterPro" id="IPR001789">
    <property type="entry name" value="Sig_transdc_resp-reg_receiver"/>
</dbReference>
<dbReference type="SUPFAM" id="SSF55874">
    <property type="entry name" value="ATPase domain of HSP90 chaperone/DNA topoisomerase II/histidine kinase"/>
    <property type="match status" value="1"/>
</dbReference>
<dbReference type="InterPro" id="IPR003594">
    <property type="entry name" value="HATPase_dom"/>
</dbReference>
<dbReference type="EMBL" id="CP019952">
    <property type="protein sequence ID" value="AQW68640.1"/>
    <property type="molecule type" value="Genomic_DNA"/>
</dbReference>
<dbReference type="Proteomes" id="UP000191010">
    <property type="component" value="Chromosome"/>
</dbReference>
<dbReference type="InterPro" id="IPR036097">
    <property type="entry name" value="HisK_dim/P_sf"/>
</dbReference>
<evidence type="ECO:0000259" key="5">
    <source>
        <dbReference type="PROSITE" id="PS50109"/>
    </source>
</evidence>
<feature type="domain" description="Response regulatory" evidence="6">
    <location>
        <begin position="571"/>
        <end position="687"/>
    </location>
</feature>
<dbReference type="PANTHER" id="PTHR43065:SF42">
    <property type="entry name" value="TWO-COMPONENT SENSOR PPRA"/>
    <property type="match status" value="1"/>
</dbReference>
<dbReference type="Gene3D" id="3.30.565.10">
    <property type="entry name" value="Histidine kinase-like ATPase, C-terminal domain"/>
    <property type="match status" value="1"/>
</dbReference>
<dbReference type="SUPFAM" id="SSF52172">
    <property type="entry name" value="CheY-like"/>
    <property type="match status" value="1"/>
</dbReference>
<dbReference type="SUPFAM" id="SSF47384">
    <property type="entry name" value="Homodimeric domain of signal transducing histidine kinase"/>
    <property type="match status" value="1"/>
</dbReference>
<dbReference type="Gene3D" id="1.10.287.130">
    <property type="match status" value="1"/>
</dbReference>
<dbReference type="NCBIfam" id="TIGR00229">
    <property type="entry name" value="sensory_box"/>
    <property type="match status" value="1"/>
</dbReference>
<dbReference type="SUPFAM" id="SSF55785">
    <property type="entry name" value="PYP-like sensor domain (PAS domain)"/>
    <property type="match status" value="1"/>
</dbReference>
<dbReference type="PRINTS" id="PR00344">
    <property type="entry name" value="BCTRLSENSOR"/>
</dbReference>
<evidence type="ECO:0000259" key="7">
    <source>
        <dbReference type="PROSITE" id="PS50112"/>
    </source>
</evidence>
<accession>A0ABN4Y0Z1</accession>
<proteinExistence type="predicted"/>